<dbReference type="InterPro" id="IPR053714">
    <property type="entry name" value="Iso_Racemase_Enz_sf"/>
</dbReference>
<sequence length="225" mass="24946">MISVIEPVSYAPIEEVEKYLYSYFPGDELEVITIEDTPNTIENFTQKTLASAKLLQNLDLFKLSSALIVNCFADPCLFELRENLNIPVFGAGETSMHIASLLGEFAVIGPGDNLVSWTRLQAREYGVFDKLISAKEIKYSVKDIIDGESQLYNATKQACIECIAEYADVVVLGCTGFSSISDKLKKEIWNEYKVPVLEPLLTTYSVARSLGLVVNHGRKGLFSAI</sequence>
<comment type="caution">
    <text evidence="2">The sequence shown here is derived from an EMBL/GenBank/DDBJ whole genome shotgun (WGS) entry which is preliminary data.</text>
</comment>
<dbReference type="EMBL" id="JAKNID010000039">
    <property type="protein sequence ID" value="MCG4565601.1"/>
    <property type="molecule type" value="Genomic_DNA"/>
</dbReference>
<dbReference type="Proteomes" id="UP001108123">
    <property type="component" value="Unassembled WGS sequence"/>
</dbReference>
<dbReference type="RefSeq" id="WP_005587220.1">
    <property type="nucleotide sequence ID" value="NZ_JAJBNW010000074.1"/>
</dbReference>
<reference evidence="2" key="1">
    <citation type="submission" date="2022-01" db="EMBL/GenBank/DDBJ databases">
        <title>Collection of gut derived symbiotic bacterial strains cultured from healthy donors.</title>
        <authorList>
            <person name="Lin H."/>
            <person name="Kohout C."/>
            <person name="Waligurski E."/>
            <person name="Pamer E.G."/>
        </authorList>
    </citation>
    <scope>NUCLEOTIDE SEQUENCE</scope>
    <source>
        <strain evidence="2">MSK.14.39</strain>
    </source>
</reference>
<proteinExistence type="inferred from homology"/>
<evidence type="ECO:0000256" key="1">
    <source>
        <dbReference type="ARBA" id="ARBA00038414"/>
    </source>
</evidence>
<evidence type="ECO:0000313" key="2">
    <source>
        <dbReference type="EMBL" id="MCG4565601.1"/>
    </source>
</evidence>
<organism evidence="2 3">
    <name type="scientific">Anaerosalibacter bizertensis</name>
    <dbReference type="NCBI Taxonomy" id="932217"/>
    <lineage>
        <taxon>Bacteria</taxon>
        <taxon>Bacillati</taxon>
        <taxon>Bacillota</taxon>
        <taxon>Tissierellia</taxon>
        <taxon>Tissierellales</taxon>
        <taxon>Sporanaerobacteraceae</taxon>
        <taxon>Anaerosalibacter</taxon>
    </lineage>
</organism>
<keyword evidence="3" id="KW-1185">Reference proteome</keyword>
<dbReference type="SUPFAM" id="SSF53681">
    <property type="entry name" value="Aspartate/glutamate racemase"/>
    <property type="match status" value="1"/>
</dbReference>
<dbReference type="GO" id="GO:0047661">
    <property type="term" value="F:amino-acid racemase activity"/>
    <property type="evidence" value="ECO:0007669"/>
    <property type="project" value="InterPro"/>
</dbReference>
<dbReference type="Gene3D" id="3.40.50.12500">
    <property type="match status" value="1"/>
</dbReference>
<dbReference type="AlphaFoldDB" id="A0A9Q4ADG3"/>
<dbReference type="InterPro" id="IPR001920">
    <property type="entry name" value="Asp/Glu_race"/>
</dbReference>
<protein>
    <submittedName>
        <fullName evidence="2">Aspartate/glutamate racemase family protein</fullName>
    </submittedName>
</protein>
<gene>
    <name evidence="2" type="ORF">L0P62_09075</name>
</gene>
<evidence type="ECO:0000313" key="3">
    <source>
        <dbReference type="Proteomes" id="UP001108123"/>
    </source>
</evidence>
<dbReference type="InterPro" id="IPR015942">
    <property type="entry name" value="Asp/Glu/hydantoin_racemase"/>
</dbReference>
<name>A0A9Q4ADG3_9FIRM</name>
<comment type="similarity">
    <text evidence="1">Belongs to the HyuE racemase family.</text>
</comment>
<dbReference type="Pfam" id="PF01177">
    <property type="entry name" value="Asp_Glu_race"/>
    <property type="match status" value="1"/>
</dbReference>
<accession>A0A9Q4ADG3</accession>